<sequence length="445" mass="49475">MKYLVFTLLLFLGQQLHAQDALGYQTDNYSGIHGIFLNPGTIADSRIKTEVNLFSANSLLATDYTYLSLENLSGIFGDDGFAGLERYPLNDNEIIVNAEVLGPSFMFSLNEKNSLAIYTRLRLASNFNNINGELFEGIYDGFPNSNFNFQQENLDFTTHAWAEIGGTYGRVLFNNTNNLFKGGITLKYLVGGGAVQGNSSSLTGAYDTQNEQVALNGNFSYAVSFDDEQEAVDYFKELSYGFGTDIGFIYEYRNATTLADSNANNPRGFNQYKIKIGLSIIDIGSITYTNAQITNYTIDANVNAQELEEDFIEVLDNNASQNVLREPIKLSLPTSMNLNIDYNIYKKFYLNLNYNQSLVNKVAFFNNNGLNLITLTPRYESRIFGAYLPISTSNLGKTAIGAGIRVGPLYLGSGTVFTNLSKKSNMANVYLGLKIPVYHKRKNKV</sequence>
<dbReference type="RefSeq" id="WP_304436033.1">
    <property type="nucleotide sequence ID" value="NZ_JAUKUC010000001.1"/>
</dbReference>
<evidence type="ECO:0000256" key="1">
    <source>
        <dbReference type="SAM" id="SignalP"/>
    </source>
</evidence>
<dbReference type="Pfam" id="PF18990">
    <property type="entry name" value="DUF5723"/>
    <property type="match status" value="1"/>
</dbReference>
<name>A0ABT8RQ72_9FLAO</name>
<dbReference type="InterPro" id="IPR043781">
    <property type="entry name" value="DUF5723"/>
</dbReference>
<protein>
    <submittedName>
        <fullName evidence="3">DUF5723 family protein</fullName>
    </submittedName>
</protein>
<proteinExistence type="predicted"/>
<organism evidence="3 4">
    <name type="scientific">Maribacter confluentis</name>
    <dbReference type="NCBI Taxonomy" id="1656093"/>
    <lineage>
        <taxon>Bacteria</taxon>
        <taxon>Pseudomonadati</taxon>
        <taxon>Bacteroidota</taxon>
        <taxon>Flavobacteriia</taxon>
        <taxon>Flavobacteriales</taxon>
        <taxon>Flavobacteriaceae</taxon>
        <taxon>Maribacter</taxon>
    </lineage>
</organism>
<evidence type="ECO:0000313" key="4">
    <source>
        <dbReference type="Proteomes" id="UP001168579"/>
    </source>
</evidence>
<evidence type="ECO:0000259" key="2">
    <source>
        <dbReference type="Pfam" id="PF18990"/>
    </source>
</evidence>
<evidence type="ECO:0000313" key="3">
    <source>
        <dbReference type="EMBL" id="MDO1513071.1"/>
    </source>
</evidence>
<feature type="chain" id="PRO_5046863696" evidence="1">
    <location>
        <begin position="19"/>
        <end position="445"/>
    </location>
</feature>
<dbReference type="EMBL" id="JAUKUC010000001">
    <property type="protein sequence ID" value="MDO1513071.1"/>
    <property type="molecule type" value="Genomic_DNA"/>
</dbReference>
<feature type="domain" description="DUF5723" evidence="2">
    <location>
        <begin position="39"/>
        <end position="413"/>
    </location>
</feature>
<accession>A0ABT8RQ72</accession>
<reference evidence="3" key="2">
    <citation type="submission" date="2023-06" db="EMBL/GenBank/DDBJ databases">
        <authorList>
            <person name="Lucena T."/>
            <person name="Sun Q."/>
        </authorList>
    </citation>
    <scope>NUCLEOTIDE SEQUENCE</scope>
    <source>
        <strain evidence="3">CECT 8869</strain>
    </source>
</reference>
<keyword evidence="1" id="KW-0732">Signal</keyword>
<gene>
    <name evidence="3" type="ORF">Q2T41_10425</name>
</gene>
<feature type="signal peptide" evidence="1">
    <location>
        <begin position="1"/>
        <end position="18"/>
    </location>
</feature>
<dbReference type="Proteomes" id="UP001168579">
    <property type="component" value="Unassembled WGS sequence"/>
</dbReference>
<comment type="caution">
    <text evidence="3">The sequence shown here is derived from an EMBL/GenBank/DDBJ whole genome shotgun (WGS) entry which is preliminary data.</text>
</comment>
<reference evidence="3" key="1">
    <citation type="journal article" date="2014" name="Int. J. Syst. Evol. Microbiol.">
        <title>Complete genome of a new Firmicutes species belonging to the dominant human colonic microbiota ('Ruminococcus bicirculans') reveals two chromosomes and a selective capacity to utilize plant glucans.</title>
        <authorList>
            <consortium name="NISC Comparative Sequencing Program"/>
            <person name="Wegmann U."/>
            <person name="Louis P."/>
            <person name="Goesmann A."/>
            <person name="Henrissat B."/>
            <person name="Duncan S.H."/>
            <person name="Flint H.J."/>
        </authorList>
    </citation>
    <scope>NUCLEOTIDE SEQUENCE</scope>
    <source>
        <strain evidence="3">CECT 8869</strain>
    </source>
</reference>
<keyword evidence="4" id="KW-1185">Reference proteome</keyword>